<protein>
    <submittedName>
        <fullName evidence="5">Murein DD-endopeptidase MepM/ murein hydrolase activator NlpD</fullName>
    </submittedName>
</protein>
<dbReference type="PROSITE" id="PS51257">
    <property type="entry name" value="PROKAR_LIPOPROTEIN"/>
    <property type="match status" value="1"/>
</dbReference>
<dbReference type="InterPro" id="IPR018392">
    <property type="entry name" value="LysM"/>
</dbReference>
<feature type="compositionally biased region" description="Low complexity" evidence="2">
    <location>
        <begin position="163"/>
        <end position="182"/>
    </location>
</feature>
<keyword evidence="5" id="KW-0378">Hydrolase</keyword>
<comment type="similarity">
    <text evidence="1">Belongs to the E.coli NlpD/Haemophilus LppB family.</text>
</comment>
<dbReference type="PANTHER" id="PTHR21666:SF263">
    <property type="entry name" value="MUREIN HYDROLASE ACTIVATOR NLPD"/>
    <property type="match status" value="1"/>
</dbReference>
<dbReference type="GO" id="GO:0009279">
    <property type="term" value="C:cell outer membrane"/>
    <property type="evidence" value="ECO:0007669"/>
    <property type="project" value="TreeGrafter"/>
</dbReference>
<dbReference type="CDD" id="cd12797">
    <property type="entry name" value="M23_peptidase"/>
    <property type="match status" value="1"/>
</dbReference>
<evidence type="ECO:0000256" key="3">
    <source>
        <dbReference type="SAM" id="SignalP"/>
    </source>
</evidence>
<reference evidence="5 6" key="1">
    <citation type="submission" date="2018-10" db="EMBL/GenBank/DDBJ databases">
        <title>Genomic Encyclopedia of Type Strains, Phase IV (KMG-IV): sequencing the most valuable type-strain genomes for metagenomic binning, comparative biology and taxonomic classification.</title>
        <authorList>
            <person name="Goeker M."/>
        </authorList>
    </citation>
    <scope>NUCLEOTIDE SEQUENCE [LARGE SCALE GENOMIC DNA]</scope>
    <source>
        <strain evidence="5 6">DSM 26916</strain>
    </source>
</reference>
<dbReference type="Gene3D" id="3.10.350.10">
    <property type="entry name" value="LysM domain"/>
    <property type="match status" value="1"/>
</dbReference>
<feature type="signal peptide" evidence="3">
    <location>
        <begin position="1"/>
        <end position="22"/>
    </location>
</feature>
<dbReference type="SUPFAM" id="SSF51261">
    <property type="entry name" value="Duplicated hybrid motif"/>
    <property type="match status" value="1"/>
</dbReference>
<feature type="chain" id="PRO_5019857155" evidence="3">
    <location>
        <begin position="23"/>
        <end position="310"/>
    </location>
</feature>
<evidence type="ECO:0000313" key="6">
    <source>
        <dbReference type="Proteomes" id="UP000268908"/>
    </source>
</evidence>
<dbReference type="InterPro" id="IPR050570">
    <property type="entry name" value="Cell_wall_metabolism_enzyme"/>
</dbReference>
<accession>A0A497XCS8</accession>
<dbReference type="InterPro" id="IPR036779">
    <property type="entry name" value="LysM_dom_sf"/>
</dbReference>
<dbReference type="PROSITE" id="PS51782">
    <property type="entry name" value="LYSM"/>
    <property type="match status" value="1"/>
</dbReference>
<dbReference type="RefSeq" id="WP_121242207.1">
    <property type="nucleotide sequence ID" value="NZ_BHVV01000006.1"/>
</dbReference>
<dbReference type="Gene3D" id="2.70.70.10">
    <property type="entry name" value="Glucose Permease (Domain IIA)"/>
    <property type="match status" value="1"/>
</dbReference>
<dbReference type="EMBL" id="RCCI01000005">
    <property type="protein sequence ID" value="RLJ64741.1"/>
    <property type="molecule type" value="Genomic_DNA"/>
</dbReference>
<comment type="caution">
    <text evidence="5">The sequence shown here is derived from an EMBL/GenBank/DDBJ whole genome shotgun (WGS) entry which is preliminary data.</text>
</comment>
<organism evidence="5 6">
    <name type="scientific">Sulfurisoma sediminicola</name>
    <dbReference type="NCBI Taxonomy" id="1381557"/>
    <lineage>
        <taxon>Bacteria</taxon>
        <taxon>Pseudomonadati</taxon>
        <taxon>Pseudomonadota</taxon>
        <taxon>Betaproteobacteria</taxon>
        <taxon>Nitrosomonadales</taxon>
        <taxon>Sterolibacteriaceae</taxon>
        <taxon>Sulfurisoma</taxon>
    </lineage>
</organism>
<dbReference type="InterPro" id="IPR011055">
    <property type="entry name" value="Dup_hybrid_motif"/>
</dbReference>
<evidence type="ECO:0000256" key="1">
    <source>
        <dbReference type="ARBA" id="ARBA00038420"/>
    </source>
</evidence>
<dbReference type="GO" id="GO:0032153">
    <property type="term" value="C:cell division site"/>
    <property type="evidence" value="ECO:0007669"/>
    <property type="project" value="TreeGrafter"/>
</dbReference>
<dbReference type="Pfam" id="PF01551">
    <property type="entry name" value="Peptidase_M23"/>
    <property type="match status" value="1"/>
</dbReference>
<proteinExistence type="inferred from homology"/>
<dbReference type="AlphaFoldDB" id="A0A497XCS8"/>
<keyword evidence="6" id="KW-1185">Reference proteome</keyword>
<feature type="region of interest" description="Disordered" evidence="2">
    <location>
        <begin position="114"/>
        <end position="146"/>
    </location>
</feature>
<dbReference type="SMART" id="SM00257">
    <property type="entry name" value="LysM"/>
    <property type="match status" value="1"/>
</dbReference>
<dbReference type="Pfam" id="PF01476">
    <property type="entry name" value="LysM"/>
    <property type="match status" value="1"/>
</dbReference>
<dbReference type="CDD" id="cd00118">
    <property type="entry name" value="LysM"/>
    <property type="match status" value="1"/>
</dbReference>
<evidence type="ECO:0000256" key="2">
    <source>
        <dbReference type="SAM" id="MobiDB-lite"/>
    </source>
</evidence>
<evidence type="ECO:0000313" key="5">
    <source>
        <dbReference type="EMBL" id="RLJ64741.1"/>
    </source>
</evidence>
<feature type="region of interest" description="Disordered" evidence="2">
    <location>
        <begin position="162"/>
        <end position="182"/>
    </location>
</feature>
<keyword evidence="3" id="KW-0732">Signal</keyword>
<dbReference type="OrthoDB" id="9795421at2"/>
<feature type="compositionally biased region" description="Low complexity" evidence="2">
    <location>
        <begin position="120"/>
        <end position="134"/>
    </location>
</feature>
<evidence type="ECO:0000259" key="4">
    <source>
        <dbReference type="PROSITE" id="PS51782"/>
    </source>
</evidence>
<gene>
    <name evidence="5" type="ORF">DFR35_1387</name>
</gene>
<dbReference type="GO" id="GO:0004222">
    <property type="term" value="F:metalloendopeptidase activity"/>
    <property type="evidence" value="ECO:0007669"/>
    <property type="project" value="TreeGrafter"/>
</dbReference>
<dbReference type="PANTHER" id="PTHR21666">
    <property type="entry name" value="PEPTIDASE-RELATED"/>
    <property type="match status" value="1"/>
</dbReference>
<dbReference type="Proteomes" id="UP000268908">
    <property type="component" value="Unassembled WGS sequence"/>
</dbReference>
<name>A0A497XCS8_9PROT</name>
<sequence length="310" mass="31758">MSRLFPFLLVTLLAACATQAPAPVSDRSTGGAAAPAAPAAEARPGHYLVKKGDTLHRIALDHGLDYKDVVAWNNLDNPNRIEVGQQLRVVPPEGSAVAVVKPVTTSAPVEVKPIAPATPPATVAPAPASASTATLKRDPKGGKLPYSEENLASLRAAEGGPLPTAAVAPAPDAKPVDKPATAASEDGIDWAWPASGSLLVGFVEGGAAPNKGLDIAGKTGEPVLAAAAGKIVYVGSGLRGYGNLVIVRHSAAFLSAYAHNSKILVKEGAAVTKGQKIAEIGSSDTDQAKLHFEIRRQGKPVDPAKYLPTR</sequence>
<feature type="domain" description="LysM" evidence="4">
    <location>
        <begin position="45"/>
        <end position="89"/>
    </location>
</feature>
<dbReference type="InterPro" id="IPR016047">
    <property type="entry name" value="M23ase_b-sheet_dom"/>
</dbReference>